<protein>
    <submittedName>
        <fullName evidence="1">Uncharacterized protein</fullName>
    </submittedName>
</protein>
<name>A0A316FG87_9ACTN</name>
<evidence type="ECO:0000313" key="2">
    <source>
        <dbReference type="Proteomes" id="UP000245697"/>
    </source>
</evidence>
<comment type="caution">
    <text evidence="1">The sequence shown here is derived from an EMBL/GenBank/DDBJ whole genome shotgun (WGS) entry which is preliminary data.</text>
</comment>
<keyword evidence="2" id="KW-1185">Reference proteome</keyword>
<evidence type="ECO:0000313" key="1">
    <source>
        <dbReference type="EMBL" id="PWK47082.1"/>
    </source>
</evidence>
<proteinExistence type="predicted"/>
<dbReference type="EMBL" id="QGGR01000008">
    <property type="protein sequence ID" value="PWK47082.1"/>
    <property type="molecule type" value="Genomic_DNA"/>
</dbReference>
<organism evidence="1 2">
    <name type="scientific">Actinoplanes xinjiangensis</name>
    <dbReference type="NCBI Taxonomy" id="512350"/>
    <lineage>
        <taxon>Bacteria</taxon>
        <taxon>Bacillati</taxon>
        <taxon>Actinomycetota</taxon>
        <taxon>Actinomycetes</taxon>
        <taxon>Micromonosporales</taxon>
        <taxon>Micromonosporaceae</taxon>
        <taxon>Actinoplanes</taxon>
    </lineage>
</organism>
<accession>A0A316FG87</accession>
<gene>
    <name evidence="1" type="ORF">BC793_108197</name>
</gene>
<dbReference type="OrthoDB" id="3340081at2"/>
<sequence length="249" mass="27311">MTGTRTRQPVPDRARKRAIRALAARLGVAYSVAARLLADRNPPFTDDHRAWIFAAREQRTFHARVTDTRLAADLPLGRAAHLVRRFPPLRAIGPLYAGEARETVIAMLYAVLLHESPELLPPPGELAWAAGLGEESAVDLTCAAVDRAARLLLDEDRWRLWARIDAAVAAGESAPDRRIRDAAITLGRVLRSTSLRDSVDGARHILDAVLVEPWEGDPPGARVVTDGRLRTVTGVRWEHTGPPAGYDLD</sequence>
<dbReference type="RefSeq" id="WP_109594344.1">
    <property type="nucleotide sequence ID" value="NZ_BONA01000049.1"/>
</dbReference>
<reference evidence="1 2" key="1">
    <citation type="submission" date="2018-05" db="EMBL/GenBank/DDBJ databases">
        <title>Genomic Encyclopedia of Archaeal and Bacterial Type Strains, Phase II (KMG-II): from individual species to whole genera.</title>
        <authorList>
            <person name="Goeker M."/>
        </authorList>
    </citation>
    <scope>NUCLEOTIDE SEQUENCE [LARGE SCALE GENOMIC DNA]</scope>
    <source>
        <strain evidence="1 2">DSM 45184</strain>
    </source>
</reference>
<dbReference type="Proteomes" id="UP000245697">
    <property type="component" value="Unassembled WGS sequence"/>
</dbReference>
<dbReference type="AlphaFoldDB" id="A0A316FG87"/>